<reference evidence="1 2" key="1">
    <citation type="submission" date="2018-03" db="EMBL/GenBank/DDBJ databases">
        <authorList>
            <person name="Keele B.F."/>
        </authorList>
    </citation>
    <scope>NUCLEOTIDE SEQUENCE [LARGE SCALE GENOMIC DNA]</scope>
    <source>
        <strain evidence="1 2">CECT 8626</strain>
    </source>
</reference>
<dbReference type="AlphaFoldDB" id="A0A2R8B6X7"/>
<gene>
    <name evidence="1" type="ORF">DEA8626_01907</name>
</gene>
<sequence>MPVKTRYHSSPGGFDMLGLRQNATGGVEIIYDDGVKRRLKWRVCSPASEGAIGEALRHAVNQTRVLPALYSELKRRSIAVESISS</sequence>
<name>A0A2R8B6X7_9RHOB</name>
<dbReference type="Proteomes" id="UP000244924">
    <property type="component" value="Unassembled WGS sequence"/>
</dbReference>
<accession>A0A2R8B6X7</accession>
<proteinExistence type="predicted"/>
<evidence type="ECO:0000313" key="2">
    <source>
        <dbReference type="Proteomes" id="UP000244924"/>
    </source>
</evidence>
<evidence type="ECO:0008006" key="3">
    <source>
        <dbReference type="Google" id="ProtNLM"/>
    </source>
</evidence>
<evidence type="ECO:0000313" key="1">
    <source>
        <dbReference type="EMBL" id="SPH18369.1"/>
    </source>
</evidence>
<dbReference type="OrthoDB" id="7644685at2"/>
<keyword evidence="2" id="KW-1185">Reference proteome</keyword>
<organism evidence="1 2">
    <name type="scientific">Albidovulum aquaemixtae</name>
    <dbReference type="NCBI Taxonomy" id="1542388"/>
    <lineage>
        <taxon>Bacteria</taxon>
        <taxon>Pseudomonadati</taxon>
        <taxon>Pseudomonadota</taxon>
        <taxon>Alphaproteobacteria</taxon>
        <taxon>Rhodobacterales</taxon>
        <taxon>Paracoccaceae</taxon>
        <taxon>Albidovulum</taxon>
    </lineage>
</organism>
<dbReference type="RefSeq" id="WP_108852700.1">
    <property type="nucleotide sequence ID" value="NZ_OMOQ01000001.1"/>
</dbReference>
<dbReference type="EMBL" id="OMOQ01000001">
    <property type="protein sequence ID" value="SPH18369.1"/>
    <property type="molecule type" value="Genomic_DNA"/>
</dbReference>
<protein>
    <recommendedName>
        <fullName evidence="3">KTSC domain-containing protein</fullName>
    </recommendedName>
</protein>